<keyword evidence="2" id="KW-0472">Membrane</keyword>
<keyword evidence="1" id="KW-0175">Coiled coil</keyword>
<feature type="domain" description="C1q" evidence="3">
    <location>
        <begin position="308"/>
        <end position="401"/>
    </location>
</feature>
<dbReference type="InterPro" id="IPR001073">
    <property type="entry name" value="C1q_dom"/>
</dbReference>
<evidence type="ECO:0000313" key="5">
    <source>
        <dbReference type="Proteomes" id="UP000683360"/>
    </source>
</evidence>
<evidence type="ECO:0000256" key="2">
    <source>
        <dbReference type="SAM" id="Phobius"/>
    </source>
</evidence>
<keyword evidence="2" id="KW-1133">Transmembrane helix</keyword>
<dbReference type="AlphaFoldDB" id="A0A8S3TI84"/>
<reference evidence="4" key="1">
    <citation type="submission" date="2021-03" db="EMBL/GenBank/DDBJ databases">
        <authorList>
            <person name="Bekaert M."/>
        </authorList>
    </citation>
    <scope>NUCLEOTIDE SEQUENCE</scope>
</reference>
<dbReference type="EMBL" id="CAJPWZ010002204">
    <property type="protein sequence ID" value="CAG2233292.1"/>
    <property type="molecule type" value="Genomic_DNA"/>
</dbReference>
<keyword evidence="5" id="KW-1185">Reference proteome</keyword>
<feature type="coiled-coil region" evidence="1">
    <location>
        <begin position="106"/>
        <end position="133"/>
    </location>
</feature>
<proteinExistence type="predicted"/>
<dbReference type="Pfam" id="PF00386">
    <property type="entry name" value="C1q"/>
    <property type="match status" value="1"/>
</dbReference>
<dbReference type="OrthoDB" id="6186053at2759"/>
<comment type="caution">
    <text evidence="4">The sequence shown here is derived from an EMBL/GenBank/DDBJ whole genome shotgun (WGS) entry which is preliminary data.</text>
</comment>
<evidence type="ECO:0000313" key="4">
    <source>
        <dbReference type="EMBL" id="CAG2233292.1"/>
    </source>
</evidence>
<accession>A0A8S3TI84</accession>
<organism evidence="4 5">
    <name type="scientific">Mytilus edulis</name>
    <name type="common">Blue mussel</name>
    <dbReference type="NCBI Taxonomy" id="6550"/>
    <lineage>
        <taxon>Eukaryota</taxon>
        <taxon>Metazoa</taxon>
        <taxon>Spiralia</taxon>
        <taxon>Lophotrochozoa</taxon>
        <taxon>Mollusca</taxon>
        <taxon>Bivalvia</taxon>
        <taxon>Autobranchia</taxon>
        <taxon>Pteriomorphia</taxon>
        <taxon>Mytilida</taxon>
        <taxon>Mytiloidea</taxon>
        <taxon>Mytilidae</taxon>
        <taxon>Mytilinae</taxon>
        <taxon>Mytilus</taxon>
    </lineage>
</organism>
<dbReference type="InterPro" id="IPR008983">
    <property type="entry name" value="Tumour_necrosis_fac-like_dom"/>
</dbReference>
<dbReference type="Gene3D" id="2.60.120.40">
    <property type="match status" value="1"/>
</dbReference>
<evidence type="ECO:0000256" key="1">
    <source>
        <dbReference type="SAM" id="Coils"/>
    </source>
</evidence>
<feature type="transmembrane region" description="Helical" evidence="2">
    <location>
        <begin position="6"/>
        <end position="22"/>
    </location>
</feature>
<keyword evidence="2" id="KW-0812">Transmembrane</keyword>
<gene>
    <name evidence="4" type="ORF">MEDL_45958</name>
</gene>
<evidence type="ECO:0000259" key="3">
    <source>
        <dbReference type="Pfam" id="PF00386"/>
    </source>
</evidence>
<name>A0A8S3TI84_MYTED</name>
<dbReference type="SUPFAM" id="SSF49842">
    <property type="entry name" value="TNF-like"/>
    <property type="match status" value="1"/>
</dbReference>
<dbReference type="Proteomes" id="UP000683360">
    <property type="component" value="Unassembled WGS sequence"/>
</dbReference>
<sequence>MTSIASYLYLSIILTSVGGFLLDGNTATGQKQYLTLSEFYENKNEQQHETDEIRHKMEQMKNDNAKTLALLSSQLQQKFIEIQNNITAASQYNETARLTELWELKYHELQKNNTELQIKFNDLEVKYTALKNEINFRPTTLEMNIQNAKCHNASKELFLMAEKELVYMKNKTTVLENKMDTISQLKAVQQLQDLHSVQNQIQEISTQTQSLSVNEQARNQDFYALYNLTTVYGMKLHDLEIQTVDKLKKHANDQNKTIIGFEDKILKHIHTTDMKIESFANTSRERSSNISKTVTLTACAQADHDYQNEIMMIKNVKVHVGINSLASIQSSGIFTCENPGLYLVDASIVNKAGGSKFSIRKNRSVVIQSYGSLHDQTYESASLVAAVELNIGDTIDIQADNSVYLRSLGSCVTIVKIR</sequence>
<protein>
    <recommendedName>
        <fullName evidence="3">C1q domain-containing protein</fullName>
    </recommendedName>
</protein>